<dbReference type="InterPro" id="IPR005821">
    <property type="entry name" value="Ion_trans_dom"/>
</dbReference>
<dbReference type="Proteomes" id="UP000664859">
    <property type="component" value="Unassembled WGS sequence"/>
</dbReference>
<keyword evidence="2 6" id="KW-0812">Transmembrane</keyword>
<proteinExistence type="predicted"/>
<comment type="caution">
    <text evidence="8">The sequence shown here is derived from an EMBL/GenBank/DDBJ whole genome shotgun (WGS) entry which is preliminary data.</text>
</comment>
<accession>A0A836CMZ4</accession>
<evidence type="ECO:0000256" key="4">
    <source>
        <dbReference type="ARBA" id="ARBA00022989"/>
    </source>
</evidence>
<reference evidence="8" key="1">
    <citation type="submission" date="2021-02" db="EMBL/GenBank/DDBJ databases">
        <title>First Annotated Genome of the Yellow-green Alga Tribonema minus.</title>
        <authorList>
            <person name="Mahan K.M."/>
        </authorList>
    </citation>
    <scope>NUCLEOTIDE SEQUENCE</scope>
    <source>
        <strain evidence="8">UTEX B ZZ1240</strain>
    </source>
</reference>
<feature type="transmembrane region" description="Helical" evidence="6">
    <location>
        <begin position="274"/>
        <end position="296"/>
    </location>
</feature>
<keyword evidence="4 6" id="KW-1133">Transmembrane helix</keyword>
<sequence length="499" mass="55550">MDTWIISLCFSSDDGETAWSDAVTFKNQHAVKLLLRLLTRAWMFHKEIKCMQGFAHPLQHISVQDFEVDILPAPTAKNLYFNWAVMEEDGMYTTFAKSRMGKVEAYVVPVNAAGLFEFLRACLSAAKALGHSDLFGTPVVAALVQAYWHKSRSEMRLMRQCVLHLGLLVSFVLASRWFSWVFEVAKLAFLVPLILHERLSFRANEHSIGKYLEDSWNLVDPIMYLLVIAGIAMRAAVHILSSANGADSAAALLTAANAVDAVTALLLWFKIIYFLRLILLILLVVLLGFANAFYVILKHPDHPPSACAAETDAALKQLCEGAEPPPGSFSTMWRSVRSVMAYVFGDFDLNELDEGPTPALLSCLWFLLMVLAPVLLLKIIITLLGASYERLSGNRVAEWRMQQASIMLERRNADIDDFLEGGAFVFTIKPVNGEQEVGPDGQVAPRPYITVSADMEKFSMMVPHMGEARARQLFWARHVKHAAGTAESDAVVNVREDAN</sequence>
<keyword evidence="5 6" id="KW-0472">Membrane</keyword>
<dbReference type="GO" id="GO:0098703">
    <property type="term" value="P:calcium ion import across plasma membrane"/>
    <property type="evidence" value="ECO:0007669"/>
    <property type="project" value="TreeGrafter"/>
</dbReference>
<feature type="transmembrane region" description="Helical" evidence="6">
    <location>
        <begin position="222"/>
        <end position="243"/>
    </location>
</feature>
<feature type="transmembrane region" description="Helical" evidence="6">
    <location>
        <begin position="184"/>
        <end position="201"/>
    </location>
</feature>
<organism evidence="8 9">
    <name type="scientific">Tribonema minus</name>
    <dbReference type="NCBI Taxonomy" id="303371"/>
    <lineage>
        <taxon>Eukaryota</taxon>
        <taxon>Sar</taxon>
        <taxon>Stramenopiles</taxon>
        <taxon>Ochrophyta</taxon>
        <taxon>PX clade</taxon>
        <taxon>Xanthophyceae</taxon>
        <taxon>Tribonematales</taxon>
        <taxon>Tribonemataceae</taxon>
        <taxon>Tribonema</taxon>
    </lineage>
</organism>
<evidence type="ECO:0000256" key="3">
    <source>
        <dbReference type="ARBA" id="ARBA00022737"/>
    </source>
</evidence>
<evidence type="ECO:0000256" key="1">
    <source>
        <dbReference type="ARBA" id="ARBA00004141"/>
    </source>
</evidence>
<feature type="domain" description="Ion transport" evidence="7">
    <location>
        <begin position="176"/>
        <end position="391"/>
    </location>
</feature>
<keyword evidence="3" id="KW-0677">Repeat</keyword>
<gene>
    <name evidence="8" type="ORF">JKP88DRAFT_284329</name>
</gene>
<evidence type="ECO:0000256" key="6">
    <source>
        <dbReference type="SAM" id="Phobius"/>
    </source>
</evidence>
<dbReference type="EMBL" id="JAFCMP010000005">
    <property type="protein sequence ID" value="KAG5192505.1"/>
    <property type="molecule type" value="Genomic_DNA"/>
</dbReference>
<feature type="transmembrane region" description="Helical" evidence="6">
    <location>
        <begin position="249"/>
        <end position="269"/>
    </location>
</feature>
<dbReference type="Pfam" id="PF00520">
    <property type="entry name" value="Ion_trans"/>
    <property type="match status" value="1"/>
</dbReference>
<dbReference type="GO" id="GO:0005886">
    <property type="term" value="C:plasma membrane"/>
    <property type="evidence" value="ECO:0007669"/>
    <property type="project" value="TreeGrafter"/>
</dbReference>
<dbReference type="AlphaFoldDB" id="A0A836CMZ4"/>
<dbReference type="PANTHER" id="PTHR10582">
    <property type="entry name" value="TRANSIENT RECEPTOR POTENTIAL ION CHANNEL PROTEIN"/>
    <property type="match status" value="1"/>
</dbReference>
<dbReference type="PANTHER" id="PTHR10582:SF2">
    <property type="entry name" value="INACTIVE"/>
    <property type="match status" value="1"/>
</dbReference>
<dbReference type="GO" id="GO:0005216">
    <property type="term" value="F:monoatomic ion channel activity"/>
    <property type="evidence" value="ECO:0007669"/>
    <property type="project" value="InterPro"/>
</dbReference>
<evidence type="ECO:0000256" key="2">
    <source>
        <dbReference type="ARBA" id="ARBA00022692"/>
    </source>
</evidence>
<keyword evidence="9" id="KW-1185">Reference proteome</keyword>
<feature type="transmembrane region" description="Helical" evidence="6">
    <location>
        <begin position="359"/>
        <end position="385"/>
    </location>
</feature>
<comment type="subcellular location">
    <subcellularLocation>
        <location evidence="1">Membrane</location>
        <topology evidence="1">Multi-pass membrane protein</topology>
    </subcellularLocation>
</comment>
<evidence type="ECO:0000313" key="9">
    <source>
        <dbReference type="Proteomes" id="UP000664859"/>
    </source>
</evidence>
<evidence type="ECO:0000313" key="8">
    <source>
        <dbReference type="EMBL" id="KAG5192505.1"/>
    </source>
</evidence>
<dbReference type="InterPro" id="IPR024862">
    <property type="entry name" value="TRPV"/>
</dbReference>
<name>A0A836CMZ4_9STRA</name>
<evidence type="ECO:0000259" key="7">
    <source>
        <dbReference type="Pfam" id="PF00520"/>
    </source>
</evidence>
<evidence type="ECO:0000256" key="5">
    <source>
        <dbReference type="ARBA" id="ARBA00023136"/>
    </source>
</evidence>
<protein>
    <recommendedName>
        <fullName evidence="7">Ion transport domain-containing protein</fullName>
    </recommendedName>
</protein>